<dbReference type="EMBL" id="CP036290">
    <property type="protein sequence ID" value="QDU84110.1"/>
    <property type="molecule type" value="Genomic_DNA"/>
</dbReference>
<dbReference type="AlphaFoldDB" id="A0A518CY25"/>
<evidence type="ECO:0000313" key="1">
    <source>
        <dbReference type="EMBL" id="QDU84110.1"/>
    </source>
</evidence>
<dbReference type="InterPro" id="IPR000944">
    <property type="entry name" value="Tscrpt_reg_Rrf2"/>
</dbReference>
<dbReference type="GO" id="GO:0003700">
    <property type="term" value="F:DNA-binding transcription factor activity"/>
    <property type="evidence" value="ECO:0007669"/>
    <property type="project" value="TreeGrafter"/>
</dbReference>
<dbReference type="NCBIfam" id="TIGR00738">
    <property type="entry name" value="rrf2_super"/>
    <property type="match status" value="1"/>
</dbReference>
<organism evidence="1 2">
    <name type="scientific">Rohdeia mirabilis</name>
    <dbReference type="NCBI Taxonomy" id="2528008"/>
    <lineage>
        <taxon>Bacteria</taxon>
        <taxon>Pseudomonadati</taxon>
        <taxon>Planctomycetota</taxon>
        <taxon>Planctomycetia</taxon>
        <taxon>Planctomycetia incertae sedis</taxon>
        <taxon>Rohdeia</taxon>
    </lineage>
</organism>
<dbReference type="Pfam" id="PF02082">
    <property type="entry name" value="Rrf2"/>
    <property type="match status" value="1"/>
</dbReference>
<dbReference type="RefSeq" id="WP_145185036.1">
    <property type="nucleotide sequence ID" value="NZ_CP036290.1"/>
</dbReference>
<sequence>MTVSQTAEYALRAVTWLAQNPGEPQTTQQLSEATKVSATYLPKVFQHLIRAGLISGQRGVGGGYTLTRDPEVVTLLDVVDCVDPIVRIERCPLHLQTHGMNLCPLHRVLRDAIDEVRQRLGTTTVADVVRDAGDLKPLCEVRAKISEARKGGRSVQSGD</sequence>
<dbReference type="Proteomes" id="UP000319342">
    <property type="component" value="Chromosome"/>
</dbReference>
<keyword evidence="2" id="KW-1185">Reference proteome</keyword>
<dbReference type="SUPFAM" id="SSF46785">
    <property type="entry name" value="Winged helix' DNA-binding domain"/>
    <property type="match status" value="1"/>
</dbReference>
<proteinExistence type="predicted"/>
<reference evidence="1 2" key="1">
    <citation type="submission" date="2019-02" db="EMBL/GenBank/DDBJ databases">
        <title>Deep-cultivation of Planctomycetes and their phenomic and genomic characterization uncovers novel biology.</title>
        <authorList>
            <person name="Wiegand S."/>
            <person name="Jogler M."/>
            <person name="Boedeker C."/>
            <person name="Pinto D."/>
            <person name="Vollmers J."/>
            <person name="Rivas-Marin E."/>
            <person name="Kohn T."/>
            <person name="Peeters S.H."/>
            <person name="Heuer A."/>
            <person name="Rast P."/>
            <person name="Oberbeckmann S."/>
            <person name="Bunk B."/>
            <person name="Jeske O."/>
            <person name="Meyerdierks A."/>
            <person name="Storesund J.E."/>
            <person name="Kallscheuer N."/>
            <person name="Luecker S."/>
            <person name="Lage O.M."/>
            <person name="Pohl T."/>
            <person name="Merkel B.J."/>
            <person name="Hornburger P."/>
            <person name="Mueller R.-W."/>
            <person name="Bruemmer F."/>
            <person name="Labrenz M."/>
            <person name="Spormann A.M."/>
            <person name="Op den Camp H."/>
            <person name="Overmann J."/>
            <person name="Amann R."/>
            <person name="Jetten M.S.M."/>
            <person name="Mascher T."/>
            <person name="Medema M.H."/>
            <person name="Devos D.P."/>
            <person name="Kaster A.-K."/>
            <person name="Ovreas L."/>
            <person name="Rohde M."/>
            <person name="Galperin M.Y."/>
            <person name="Jogler C."/>
        </authorList>
    </citation>
    <scope>NUCLEOTIDE SEQUENCE [LARGE SCALE GENOMIC DNA]</scope>
    <source>
        <strain evidence="1 2">Pla163</strain>
    </source>
</reference>
<protein>
    <submittedName>
        <fullName evidence="1">HTH-type transcriptional regulator IscR</fullName>
    </submittedName>
</protein>
<name>A0A518CY25_9BACT</name>
<gene>
    <name evidence="1" type="primary">iscR</name>
    <name evidence="1" type="ORF">Pla163_12140</name>
</gene>
<dbReference type="PANTHER" id="PTHR33221:SF13">
    <property type="entry name" value="TRANSCRIPTIONAL REGULATOR-RELATED"/>
    <property type="match status" value="1"/>
</dbReference>
<dbReference type="OrthoDB" id="9800519at2"/>
<accession>A0A518CY25</accession>
<dbReference type="InterPro" id="IPR036388">
    <property type="entry name" value="WH-like_DNA-bd_sf"/>
</dbReference>
<dbReference type="PROSITE" id="PS51197">
    <property type="entry name" value="HTH_RRF2_2"/>
    <property type="match status" value="1"/>
</dbReference>
<dbReference type="PANTHER" id="PTHR33221">
    <property type="entry name" value="WINGED HELIX-TURN-HELIX TRANSCRIPTIONAL REGULATOR, RRF2 FAMILY"/>
    <property type="match status" value="1"/>
</dbReference>
<dbReference type="InterPro" id="IPR036390">
    <property type="entry name" value="WH_DNA-bd_sf"/>
</dbReference>
<dbReference type="Gene3D" id="1.10.10.10">
    <property type="entry name" value="Winged helix-like DNA-binding domain superfamily/Winged helix DNA-binding domain"/>
    <property type="match status" value="1"/>
</dbReference>
<dbReference type="GO" id="GO:0005829">
    <property type="term" value="C:cytosol"/>
    <property type="evidence" value="ECO:0007669"/>
    <property type="project" value="TreeGrafter"/>
</dbReference>
<evidence type="ECO:0000313" key="2">
    <source>
        <dbReference type="Proteomes" id="UP000319342"/>
    </source>
</evidence>